<dbReference type="CDD" id="cd07010">
    <property type="entry name" value="cupin_PMI_type_I_N_bac"/>
    <property type="match status" value="1"/>
</dbReference>
<name>A0A852TV46_9ACTN</name>
<comment type="caution">
    <text evidence="4">The sequence shown here is derived from an EMBL/GenBank/DDBJ whole genome shotgun (WGS) entry which is preliminary data.</text>
</comment>
<feature type="binding site" evidence="3">
    <location>
        <position position="94"/>
    </location>
    <ligand>
        <name>Zn(2+)</name>
        <dbReference type="ChEBI" id="CHEBI:29105"/>
    </ligand>
</feature>
<keyword evidence="4" id="KW-0413">Isomerase</keyword>
<dbReference type="PIRSF" id="PIRSF036894">
    <property type="entry name" value="PMI_Firm_short"/>
    <property type="match status" value="1"/>
</dbReference>
<organism evidence="4 5">
    <name type="scientific">Spinactinospora alkalitolerans</name>
    <dbReference type="NCBI Taxonomy" id="687207"/>
    <lineage>
        <taxon>Bacteria</taxon>
        <taxon>Bacillati</taxon>
        <taxon>Actinomycetota</taxon>
        <taxon>Actinomycetes</taxon>
        <taxon>Streptosporangiales</taxon>
        <taxon>Nocardiopsidaceae</taxon>
        <taxon>Spinactinospora</taxon>
    </lineage>
</organism>
<evidence type="ECO:0000313" key="5">
    <source>
        <dbReference type="Proteomes" id="UP000589036"/>
    </source>
</evidence>
<gene>
    <name evidence="4" type="ORF">HDA32_002938</name>
</gene>
<dbReference type="InterPro" id="IPR051804">
    <property type="entry name" value="Carb_Metab_Reg_Kinase/Isom"/>
</dbReference>
<keyword evidence="2 3" id="KW-0862">Zinc</keyword>
<dbReference type="Proteomes" id="UP000589036">
    <property type="component" value="Unassembled WGS sequence"/>
</dbReference>
<dbReference type="AlphaFoldDB" id="A0A852TV46"/>
<dbReference type="EMBL" id="JACCCC010000001">
    <property type="protein sequence ID" value="NYE47818.1"/>
    <property type="molecule type" value="Genomic_DNA"/>
</dbReference>
<keyword evidence="5" id="KW-1185">Reference proteome</keyword>
<evidence type="ECO:0000256" key="2">
    <source>
        <dbReference type="ARBA" id="ARBA00022833"/>
    </source>
</evidence>
<feature type="binding site" evidence="3">
    <location>
        <position position="112"/>
    </location>
    <ligand>
        <name>Zn(2+)</name>
        <dbReference type="ChEBI" id="CHEBI:29105"/>
    </ligand>
</feature>
<sequence>MTAPTRPVVFGGRAIARRLGRKGLPDWPIGEAWEVSDVEGAGAEVMDGPLAGRSLRSLVEDHPEELMGRGWRGAHFPVLTKFIDASGMLPVHLHADDETARRLEGAANGKTEAWHVLHAAPGATALCGVREGVDRERLHRALLAQDFDSVMRRLPVRPGETIYVPGGTLHSFGPDTLIYEIEQTSDVQQHAMRWRMEDGSPIDDEQWHANLEALLEEWRPGARPDFGPGLRIGVDDGVERVFLCAGPHFALERWRAGTAAPMRHAFSTAVVLSNVGTPVTVVCGEVTQELGRAESLLLPAAVGRMEIAGPADVLLGYLPDLDRDVREPLTAAGYGPESIAQLGEV</sequence>
<dbReference type="InterPro" id="IPR011051">
    <property type="entry name" value="RmlC_Cupin_sf"/>
</dbReference>
<dbReference type="GO" id="GO:0005975">
    <property type="term" value="P:carbohydrate metabolic process"/>
    <property type="evidence" value="ECO:0007669"/>
    <property type="project" value="InterPro"/>
</dbReference>
<reference evidence="4 5" key="1">
    <citation type="submission" date="2020-07" db="EMBL/GenBank/DDBJ databases">
        <title>Sequencing the genomes of 1000 actinobacteria strains.</title>
        <authorList>
            <person name="Klenk H.-P."/>
        </authorList>
    </citation>
    <scope>NUCLEOTIDE SEQUENCE [LARGE SCALE GENOMIC DNA]</scope>
    <source>
        <strain evidence="4 5">CXB654</strain>
    </source>
</reference>
<evidence type="ECO:0000313" key="4">
    <source>
        <dbReference type="EMBL" id="NYE47818.1"/>
    </source>
</evidence>
<dbReference type="RefSeq" id="WP_218882459.1">
    <property type="nucleotide sequence ID" value="NZ_BAAAYY010000003.1"/>
</dbReference>
<evidence type="ECO:0000256" key="1">
    <source>
        <dbReference type="ARBA" id="ARBA00022723"/>
    </source>
</evidence>
<dbReference type="InterPro" id="IPR014710">
    <property type="entry name" value="RmlC-like_jellyroll"/>
</dbReference>
<dbReference type="PANTHER" id="PTHR42742">
    <property type="entry name" value="TRANSCRIPTIONAL REPRESSOR MPRA"/>
    <property type="match status" value="1"/>
</dbReference>
<dbReference type="InterPro" id="IPR014628">
    <property type="entry name" value="Man6P_isomerase_Firm_short"/>
</dbReference>
<evidence type="ECO:0000256" key="3">
    <source>
        <dbReference type="PIRSR" id="PIRSR036894-1"/>
    </source>
</evidence>
<comment type="cofactor">
    <cofactor evidence="3">
        <name>Zn(2+)</name>
        <dbReference type="ChEBI" id="CHEBI:29105"/>
    </cofactor>
    <text evidence="3">Binds 1 zinc ion per subunit.</text>
</comment>
<dbReference type="SUPFAM" id="SSF51182">
    <property type="entry name" value="RmlC-like cupins"/>
    <property type="match status" value="1"/>
</dbReference>
<dbReference type="GO" id="GO:0004476">
    <property type="term" value="F:mannose-6-phosphate isomerase activity"/>
    <property type="evidence" value="ECO:0007669"/>
    <property type="project" value="UniProtKB-EC"/>
</dbReference>
<feature type="binding site" evidence="3">
    <location>
        <position position="170"/>
    </location>
    <ligand>
        <name>Zn(2+)</name>
        <dbReference type="ChEBI" id="CHEBI:29105"/>
    </ligand>
</feature>
<proteinExistence type="predicted"/>
<dbReference type="PANTHER" id="PTHR42742:SF3">
    <property type="entry name" value="FRUCTOKINASE"/>
    <property type="match status" value="1"/>
</dbReference>
<dbReference type="GO" id="GO:0046872">
    <property type="term" value="F:metal ion binding"/>
    <property type="evidence" value="ECO:0007669"/>
    <property type="project" value="UniProtKB-KW"/>
</dbReference>
<accession>A0A852TV46</accession>
<dbReference type="Gene3D" id="2.60.120.10">
    <property type="entry name" value="Jelly Rolls"/>
    <property type="match status" value="1"/>
</dbReference>
<keyword evidence="1 3" id="KW-0479">Metal-binding</keyword>
<dbReference type="EC" id="5.3.1.8" evidence="4"/>
<protein>
    <submittedName>
        <fullName evidence="4">Mannose-6-phosphate isomerase</fullName>
        <ecNumber evidence="4">5.3.1.8</ecNumber>
    </submittedName>
</protein>